<dbReference type="EMBL" id="CBTY010000010">
    <property type="protein sequence ID" value="CDI06466.1"/>
    <property type="molecule type" value="Genomic_DNA"/>
</dbReference>
<dbReference type="InterPro" id="IPR001296">
    <property type="entry name" value="Glyco_trans_1"/>
</dbReference>
<reference evidence="3 4" key="1">
    <citation type="journal article" date="2013" name="PLoS ONE">
        <title>Enrichment and Genome Sequence of the Group I.1a Ammonia-Oxidizing Archaeon ?Ca. Nitrosotenuis uzonensis? Representing a Clade Globally.</title>
        <authorList>
            <person name="Lebedeva E.V."/>
            <person name="Hatzenpichler R."/>
            <person name="Pelletier E."/>
            <person name="Schuster N."/>
            <person name="Hauzmayer S."/>
            <person name="Bulaev A."/>
            <person name="Grigor'eva N.V."/>
            <person name="Galushko A."/>
            <person name="Schmid M."/>
            <person name="Palatinszky M."/>
            <person name="Le Paslier D."/>
            <person name="Daims H."/>
            <person name="Wagner M."/>
        </authorList>
    </citation>
    <scope>NUCLEOTIDE SEQUENCE [LARGE SCALE GENOMIC DNA]</scope>
    <source>
        <strain evidence="3 4">N4</strain>
    </source>
</reference>
<dbReference type="STRING" id="1407055.NITUZ_50013"/>
<protein>
    <submittedName>
        <fullName evidence="3">Glycosyltransferase</fullName>
    </submittedName>
</protein>
<dbReference type="PANTHER" id="PTHR45947">
    <property type="entry name" value="SULFOQUINOVOSYL TRANSFERASE SQD2"/>
    <property type="match status" value="1"/>
</dbReference>
<gene>
    <name evidence="3" type="ORF">NITUZ_50013</name>
</gene>
<dbReference type="SUPFAM" id="SSF53756">
    <property type="entry name" value="UDP-Glycosyltransferase/glycogen phosphorylase"/>
    <property type="match status" value="1"/>
</dbReference>
<name>V6AUC0_9ARCH</name>
<accession>V6AUC0</accession>
<dbReference type="Gene3D" id="3.40.50.2000">
    <property type="entry name" value="Glycogen Phosphorylase B"/>
    <property type="match status" value="2"/>
</dbReference>
<proteinExistence type="predicted"/>
<comment type="caution">
    <text evidence="3">The sequence shown here is derived from an EMBL/GenBank/DDBJ whole genome shotgun (WGS) entry which is preliminary data.</text>
</comment>
<feature type="domain" description="Glycosyl transferase family 1" evidence="1">
    <location>
        <begin position="197"/>
        <end position="349"/>
    </location>
</feature>
<dbReference type="RefSeq" id="WP_081844923.1">
    <property type="nucleotide sequence ID" value="NZ_CBTY010000010.1"/>
</dbReference>
<keyword evidence="4" id="KW-1185">Reference proteome</keyword>
<dbReference type="OrthoDB" id="132546at2157"/>
<dbReference type="GO" id="GO:0016758">
    <property type="term" value="F:hexosyltransferase activity"/>
    <property type="evidence" value="ECO:0007669"/>
    <property type="project" value="TreeGrafter"/>
</dbReference>
<evidence type="ECO:0000313" key="4">
    <source>
        <dbReference type="Proteomes" id="UP000018159"/>
    </source>
</evidence>
<evidence type="ECO:0000259" key="1">
    <source>
        <dbReference type="Pfam" id="PF00534"/>
    </source>
</evidence>
<dbReference type="PANTHER" id="PTHR45947:SF3">
    <property type="entry name" value="SULFOQUINOVOSYL TRANSFERASE SQD2"/>
    <property type="match status" value="1"/>
</dbReference>
<dbReference type="InterPro" id="IPR050194">
    <property type="entry name" value="Glycosyltransferase_grp1"/>
</dbReference>
<dbReference type="Pfam" id="PF00534">
    <property type="entry name" value="Glycos_transf_1"/>
    <property type="match status" value="1"/>
</dbReference>
<organism evidence="3 4">
    <name type="scientific">Candidatus Nitrosotenuis uzonensis</name>
    <dbReference type="NCBI Taxonomy" id="1407055"/>
    <lineage>
        <taxon>Archaea</taxon>
        <taxon>Nitrososphaerota</taxon>
        <taxon>Candidatus Nitrosotenuis</taxon>
    </lineage>
</organism>
<feature type="domain" description="Glycosyltransferase subfamily 4-like N-terminal" evidence="2">
    <location>
        <begin position="34"/>
        <end position="189"/>
    </location>
</feature>
<sequence length="376" mass="42916">MKICIFPNDPLLAYYKKGEIKSRYFNPKNVFDEIHVISLFDSDIEEEKVKSMAGNADLKIHVVGKTTLLNYKKKKDVVKKIVKKISPDVIRSYNPLLQGWIAVKVGKELNIPVIISLMGDYDRDLRYFAKKNKDWQSYLKLSYSRRALESFSIKNADEIIIIYEFIRNYAKKMGAKNINLIYNRVDLTRFSPDVPPAFKESKPVIICVGRLMKEKNQECLVRAIKDLDVILLLVGDGPEYERLKSLVGELGLQDKVRFERSIPNNDINKFYAASNVFALPIKYGGFAIPVLEAAASGLPVILPKQEFDSNPDLINKFAMFIDNNPSAFARAITKVLSDSGLREKMIKAGLDAVKKIHGDIMEEREKDLYLKIIKKN</sequence>
<dbReference type="AlphaFoldDB" id="V6AUC0"/>
<evidence type="ECO:0000313" key="3">
    <source>
        <dbReference type="EMBL" id="CDI06466.1"/>
    </source>
</evidence>
<dbReference type="Proteomes" id="UP000018159">
    <property type="component" value="Unassembled WGS sequence"/>
</dbReference>
<dbReference type="Pfam" id="PF13439">
    <property type="entry name" value="Glyco_transf_4"/>
    <property type="match status" value="1"/>
</dbReference>
<dbReference type="InterPro" id="IPR028098">
    <property type="entry name" value="Glyco_trans_4-like_N"/>
</dbReference>
<evidence type="ECO:0000259" key="2">
    <source>
        <dbReference type="Pfam" id="PF13439"/>
    </source>
</evidence>